<protein>
    <submittedName>
        <fullName evidence="3">Uncharacterized protein</fullName>
    </submittedName>
</protein>
<evidence type="ECO:0000313" key="4">
    <source>
        <dbReference type="Proteomes" id="UP001262754"/>
    </source>
</evidence>
<dbReference type="Proteomes" id="UP001262754">
    <property type="component" value="Unassembled WGS sequence"/>
</dbReference>
<dbReference type="EMBL" id="JAVDRL010000012">
    <property type="protein sequence ID" value="MDR6533246.1"/>
    <property type="molecule type" value="Genomic_DNA"/>
</dbReference>
<comment type="caution">
    <text evidence="3">The sequence shown here is derived from an EMBL/GenBank/DDBJ whole genome shotgun (WGS) entry which is preliminary data.</text>
</comment>
<keyword evidence="2" id="KW-0732">Signal</keyword>
<keyword evidence="4" id="KW-1185">Reference proteome</keyword>
<feature type="chain" id="PRO_5046314375" evidence="2">
    <location>
        <begin position="29"/>
        <end position="194"/>
    </location>
</feature>
<feature type="compositionally biased region" description="Basic and acidic residues" evidence="1">
    <location>
        <begin position="185"/>
        <end position="194"/>
    </location>
</feature>
<name>A0ABU1N581_9CAUL</name>
<evidence type="ECO:0000256" key="2">
    <source>
        <dbReference type="SAM" id="SignalP"/>
    </source>
</evidence>
<evidence type="ECO:0000313" key="3">
    <source>
        <dbReference type="EMBL" id="MDR6533246.1"/>
    </source>
</evidence>
<sequence>MKLPKNKTVLIASVAAAAVMTTAAAVMAVWPALTRPDPPAEAAGDGGLRIRVVAPPKAAVPHAGPLDVGLSEAAQATAKGREALFAGTSPPPASPLPPARNTRVEDDGLAAPEPADDRWERERTGNGFELARRLREEERAASREHARREAWEETERDRRWDEERERDRADAQRRDDEYDPPPFPDDDRPPPEPQ</sequence>
<dbReference type="RefSeq" id="WP_310034081.1">
    <property type="nucleotide sequence ID" value="NZ_JAVDRL010000012.1"/>
</dbReference>
<accession>A0ABU1N581</accession>
<feature type="compositionally biased region" description="Basic and acidic residues" evidence="1">
    <location>
        <begin position="115"/>
        <end position="176"/>
    </location>
</feature>
<proteinExistence type="predicted"/>
<evidence type="ECO:0000256" key="1">
    <source>
        <dbReference type="SAM" id="MobiDB-lite"/>
    </source>
</evidence>
<feature type="signal peptide" evidence="2">
    <location>
        <begin position="1"/>
        <end position="28"/>
    </location>
</feature>
<organism evidence="3 4">
    <name type="scientific">Caulobacter rhizosphaerae</name>
    <dbReference type="NCBI Taxonomy" id="2010972"/>
    <lineage>
        <taxon>Bacteria</taxon>
        <taxon>Pseudomonadati</taxon>
        <taxon>Pseudomonadota</taxon>
        <taxon>Alphaproteobacteria</taxon>
        <taxon>Caulobacterales</taxon>
        <taxon>Caulobacteraceae</taxon>
        <taxon>Caulobacter</taxon>
    </lineage>
</organism>
<feature type="region of interest" description="Disordered" evidence="1">
    <location>
        <begin position="84"/>
        <end position="194"/>
    </location>
</feature>
<feature type="compositionally biased region" description="Pro residues" evidence="1">
    <location>
        <begin position="89"/>
        <end position="98"/>
    </location>
</feature>
<gene>
    <name evidence="3" type="ORF">J2800_004008</name>
</gene>
<reference evidence="3 4" key="1">
    <citation type="submission" date="2023-07" db="EMBL/GenBank/DDBJ databases">
        <title>Sorghum-associated microbial communities from plants grown in Nebraska, USA.</title>
        <authorList>
            <person name="Schachtman D."/>
        </authorList>
    </citation>
    <scope>NUCLEOTIDE SEQUENCE [LARGE SCALE GENOMIC DNA]</scope>
    <source>
        <strain evidence="3 4">DS2154</strain>
    </source>
</reference>